<comment type="caution">
    <text evidence="3">The sequence shown here is derived from an EMBL/GenBank/DDBJ whole genome shotgun (WGS) entry which is preliminary data.</text>
</comment>
<name>A0AB34K2F4_PRYPA</name>
<keyword evidence="4" id="KW-1185">Reference proteome</keyword>
<evidence type="ECO:0000313" key="3">
    <source>
        <dbReference type="EMBL" id="KAL1527246.1"/>
    </source>
</evidence>
<protein>
    <recommendedName>
        <fullName evidence="5">Glycosyl hydrolase family 32 N-terminal domain-containing protein</fullName>
    </recommendedName>
</protein>
<dbReference type="InterPro" id="IPR023296">
    <property type="entry name" value="Glyco_hydro_beta-prop_sf"/>
</dbReference>
<feature type="signal peptide" evidence="2">
    <location>
        <begin position="1"/>
        <end position="23"/>
    </location>
</feature>
<reference evidence="3 4" key="1">
    <citation type="journal article" date="2024" name="Science">
        <title>Giant polyketide synthase enzymes in the biosynthesis of giant marine polyether toxins.</title>
        <authorList>
            <person name="Fallon T.R."/>
            <person name="Shende V.V."/>
            <person name="Wierzbicki I.H."/>
            <person name="Pendleton A.L."/>
            <person name="Watervoot N.F."/>
            <person name="Auber R.P."/>
            <person name="Gonzalez D.J."/>
            <person name="Wisecaver J.H."/>
            <person name="Moore B.S."/>
        </authorList>
    </citation>
    <scope>NUCLEOTIDE SEQUENCE [LARGE SCALE GENOMIC DNA]</scope>
    <source>
        <strain evidence="3 4">12B1</strain>
    </source>
</reference>
<keyword evidence="2" id="KW-0732">Signal</keyword>
<organism evidence="3 4">
    <name type="scientific">Prymnesium parvum</name>
    <name type="common">Toxic golden alga</name>
    <dbReference type="NCBI Taxonomy" id="97485"/>
    <lineage>
        <taxon>Eukaryota</taxon>
        <taxon>Haptista</taxon>
        <taxon>Haptophyta</taxon>
        <taxon>Prymnesiophyceae</taxon>
        <taxon>Prymnesiales</taxon>
        <taxon>Prymnesiaceae</taxon>
        <taxon>Prymnesium</taxon>
    </lineage>
</organism>
<accession>A0AB34K2F4</accession>
<dbReference type="EMBL" id="JBGBPQ010000003">
    <property type="protein sequence ID" value="KAL1527246.1"/>
    <property type="molecule type" value="Genomic_DNA"/>
</dbReference>
<sequence length="451" mass="48959">MAASRRCGCLALLLAAWCYLTLHLLPPAPPPRPATRLPPPRRASCASAALNPAFSLREGRVRDPAVLPLPSGGYELYFTHFRGRNPKRMWRGGEAARSYAVRRVRTADWVTFSAADDVTPAGFVSPDAPTAFGGATLLAFQAYPDVALGGPRSGLFFSRRLADGSGWSAPQLFLHEALRLPWNTAGRAIDPTLIVDDGGRLHCFFVGSAHLRAEGGATARRANLLGHAVTDDPSLRRWTILTRDAPLLGVSARAPDGVENVAIFRGARHKFVMVYSEGLQSQHLAHAVSDDLISWSDQGPLRLHAEQRWLAGRYGAPFVWREPAGGPPHDEGEAGGAWCFWMALMGEAELTTHTSFIGLLRSSDGIEWHLLPERNASADVEGGWLTSHVLGSAAASEPNAHSTPDPAGSRPRRSEVILDESGNPRGTLVLSKKKKSRPPHTRSEQKRFRTT</sequence>
<dbReference type="Proteomes" id="UP001515480">
    <property type="component" value="Unassembled WGS sequence"/>
</dbReference>
<dbReference type="Gene3D" id="2.115.10.20">
    <property type="entry name" value="Glycosyl hydrolase domain, family 43"/>
    <property type="match status" value="1"/>
</dbReference>
<dbReference type="SUPFAM" id="SSF75005">
    <property type="entry name" value="Arabinanase/levansucrase/invertase"/>
    <property type="match status" value="2"/>
</dbReference>
<evidence type="ECO:0000256" key="2">
    <source>
        <dbReference type="SAM" id="SignalP"/>
    </source>
</evidence>
<evidence type="ECO:0000313" key="4">
    <source>
        <dbReference type="Proteomes" id="UP001515480"/>
    </source>
</evidence>
<dbReference type="CDD" id="cd00761">
    <property type="entry name" value="Glyco_tranf_GTA_type"/>
    <property type="match status" value="1"/>
</dbReference>
<evidence type="ECO:0008006" key="5">
    <source>
        <dbReference type="Google" id="ProtNLM"/>
    </source>
</evidence>
<proteinExistence type="predicted"/>
<gene>
    <name evidence="3" type="ORF">AB1Y20_015922</name>
</gene>
<dbReference type="AlphaFoldDB" id="A0AB34K2F4"/>
<feature type="chain" id="PRO_5044250904" description="Glycosyl hydrolase family 32 N-terminal domain-containing protein" evidence="2">
    <location>
        <begin position="24"/>
        <end position="451"/>
    </location>
</feature>
<feature type="compositionally biased region" description="Basic residues" evidence="1">
    <location>
        <begin position="431"/>
        <end position="440"/>
    </location>
</feature>
<evidence type="ECO:0000256" key="1">
    <source>
        <dbReference type="SAM" id="MobiDB-lite"/>
    </source>
</evidence>
<feature type="region of interest" description="Disordered" evidence="1">
    <location>
        <begin position="393"/>
        <end position="451"/>
    </location>
</feature>
<feature type="compositionally biased region" description="Basic and acidic residues" evidence="1">
    <location>
        <begin position="441"/>
        <end position="451"/>
    </location>
</feature>